<dbReference type="Pfam" id="PF12706">
    <property type="entry name" value="Lactamase_B_2"/>
    <property type="match status" value="1"/>
</dbReference>
<dbReference type="eggNOG" id="COG2220">
    <property type="taxonomic scope" value="Bacteria"/>
</dbReference>
<accession>A0A073JVU0</accession>
<name>A0A073JVU0_9BACI</name>
<dbReference type="PANTHER" id="PTHR15032">
    <property type="entry name" value="N-ACYL-PHOSPHATIDYLETHANOLAMINE-HYDROLYZING PHOSPHOLIPASE D"/>
    <property type="match status" value="1"/>
</dbReference>
<dbReference type="InterPro" id="IPR001279">
    <property type="entry name" value="Metallo-B-lactamas"/>
</dbReference>
<keyword evidence="3" id="KW-1185">Reference proteome</keyword>
<dbReference type="PANTHER" id="PTHR15032:SF36">
    <property type="entry name" value="METALLO-BETA-LACTAMASE DOMAIN-CONTAINING PROTEIN"/>
    <property type="match status" value="1"/>
</dbReference>
<evidence type="ECO:0000313" key="3">
    <source>
        <dbReference type="Proteomes" id="UP000027822"/>
    </source>
</evidence>
<dbReference type="STRING" id="574376.BAMA_05990"/>
<dbReference type="AlphaFoldDB" id="A0A073JVU0"/>
<reference evidence="2 3" key="1">
    <citation type="submission" date="2014-06" db="EMBL/GenBank/DDBJ databases">
        <title>Draft genome sequence of Bacillus manliponensis JCM 15802 (MCCC 1A00708).</title>
        <authorList>
            <person name="Lai Q."/>
            <person name="Liu Y."/>
            <person name="Shao Z."/>
        </authorList>
    </citation>
    <scope>NUCLEOTIDE SEQUENCE [LARGE SCALE GENOMIC DNA]</scope>
    <source>
        <strain evidence="2 3">JCM 15802</strain>
    </source>
</reference>
<dbReference type="SUPFAM" id="SSF56281">
    <property type="entry name" value="Metallo-hydrolase/oxidoreductase"/>
    <property type="match status" value="1"/>
</dbReference>
<dbReference type="InterPro" id="IPR036866">
    <property type="entry name" value="RibonucZ/Hydroxyglut_hydro"/>
</dbReference>
<feature type="domain" description="Metallo-beta-lactamase" evidence="1">
    <location>
        <begin position="75"/>
        <end position="265"/>
    </location>
</feature>
<dbReference type="Proteomes" id="UP000027822">
    <property type="component" value="Unassembled WGS sequence"/>
</dbReference>
<evidence type="ECO:0000259" key="1">
    <source>
        <dbReference type="Pfam" id="PF12706"/>
    </source>
</evidence>
<organism evidence="2 3">
    <name type="scientific">Bacillus manliponensis</name>
    <dbReference type="NCBI Taxonomy" id="574376"/>
    <lineage>
        <taxon>Bacteria</taxon>
        <taxon>Bacillati</taxon>
        <taxon>Bacillota</taxon>
        <taxon>Bacilli</taxon>
        <taxon>Bacillales</taxon>
        <taxon>Bacillaceae</taxon>
        <taxon>Bacillus</taxon>
        <taxon>Bacillus cereus group</taxon>
    </lineage>
</organism>
<dbReference type="RefSeq" id="WP_034641234.1">
    <property type="nucleotide sequence ID" value="NZ_CBCSJC010000011.1"/>
</dbReference>
<sequence>MWGKRYENMDGIHSPKPLKDILRWRKERRQKQKDFSFLIEQSPVKQVSFLKNNTEKTTVTWIGHSTFLIQTNGLNILTDPVWSNKVKVVPRLTEAGLSINDLPPIDVVLISHGHYDHLDFPTLRQLKSDVLYLVPSGLKKLFLRKKLHRVEEYNWWEHTVIDDVHFHFVPAQHWTRRSLFDINSSHWGGWVIENKTTTETIYFCGDSGYFRGFKEIGERFEIDIALMPIGAYEPEWFMKSSHMNPEEAVQAFLDIKAKHFIPMHYGTFALADETPKEAVTKLRNNWNLRMLPWEQLHILFLGQTYIPSLFKEKEEPLKEHSQV</sequence>
<dbReference type="GO" id="GO:0005737">
    <property type="term" value="C:cytoplasm"/>
    <property type="evidence" value="ECO:0007669"/>
    <property type="project" value="TreeGrafter"/>
</dbReference>
<gene>
    <name evidence="2" type="ORF">BAMA_05990</name>
</gene>
<comment type="caution">
    <text evidence="2">The sequence shown here is derived from an EMBL/GenBank/DDBJ whole genome shotgun (WGS) entry which is preliminary data.</text>
</comment>
<dbReference type="OrthoDB" id="9805728at2"/>
<evidence type="ECO:0000313" key="2">
    <source>
        <dbReference type="EMBL" id="KEK18331.1"/>
    </source>
</evidence>
<protein>
    <submittedName>
        <fullName evidence="2">Membrane protein</fullName>
    </submittedName>
</protein>
<dbReference type="Gene3D" id="3.60.15.10">
    <property type="entry name" value="Ribonuclease Z/Hydroxyacylglutathione hydrolase-like"/>
    <property type="match status" value="1"/>
</dbReference>
<proteinExistence type="predicted"/>
<dbReference type="EMBL" id="JOTN01000015">
    <property type="protein sequence ID" value="KEK18331.1"/>
    <property type="molecule type" value="Genomic_DNA"/>
</dbReference>